<dbReference type="AlphaFoldDB" id="A0A9X4M5N2"/>
<dbReference type="Gene3D" id="3.30.160.250">
    <property type="match status" value="1"/>
</dbReference>
<reference evidence="1" key="1">
    <citation type="submission" date="2019-05" db="EMBL/GenBank/DDBJ databases">
        <title>Whole genome sequencing of Pseudanabaena catenata USMAC16.</title>
        <authorList>
            <person name="Khan Z."/>
            <person name="Omar W.M."/>
            <person name="Convey P."/>
            <person name="Merican F."/>
            <person name="Najimudin N."/>
        </authorList>
    </citation>
    <scope>NUCLEOTIDE SEQUENCE</scope>
    <source>
        <strain evidence="1">USMAC16</strain>
    </source>
</reference>
<evidence type="ECO:0000313" key="2">
    <source>
        <dbReference type="Proteomes" id="UP001152872"/>
    </source>
</evidence>
<proteinExistence type="predicted"/>
<evidence type="ECO:0000313" key="1">
    <source>
        <dbReference type="EMBL" id="MDG3494226.1"/>
    </source>
</evidence>
<dbReference type="EMBL" id="VBTY01000037">
    <property type="protein sequence ID" value="MDG3494226.1"/>
    <property type="molecule type" value="Genomic_DNA"/>
</dbReference>
<accession>A0A9X4M5N2</accession>
<organism evidence="1 2">
    <name type="scientific">Pseudanabaena catenata USMAC16</name>
    <dbReference type="NCBI Taxonomy" id="1855837"/>
    <lineage>
        <taxon>Bacteria</taxon>
        <taxon>Bacillati</taxon>
        <taxon>Cyanobacteriota</taxon>
        <taxon>Cyanophyceae</taxon>
        <taxon>Pseudanabaenales</taxon>
        <taxon>Pseudanabaenaceae</taxon>
        <taxon>Pseudanabaena</taxon>
    </lineage>
</organism>
<dbReference type="RefSeq" id="WP_009626294.1">
    <property type="nucleotide sequence ID" value="NZ_VBTY01000037.1"/>
</dbReference>
<gene>
    <name evidence="1" type="ORF">FEV09_06605</name>
</gene>
<protein>
    <submittedName>
        <fullName evidence="1">2-oxoisovalerate dehydrogenase</fullName>
    </submittedName>
</protein>
<keyword evidence="2" id="KW-1185">Reference proteome</keyword>
<name>A0A9X4M5N2_9CYAN</name>
<comment type="caution">
    <text evidence="1">The sequence shown here is derived from an EMBL/GenBank/DDBJ whole genome shotgun (WGS) entry which is preliminary data.</text>
</comment>
<sequence length="70" mass="8003">MTEIIFLVEEDYIDGGYTAKAIGEPIFTQADDLESLKELLRDSVQCHFIDEAKRPKLIRLHIVRDEVIAA</sequence>
<dbReference type="Proteomes" id="UP001152872">
    <property type="component" value="Unassembled WGS sequence"/>
</dbReference>